<feature type="compositionally biased region" description="Acidic residues" evidence="1">
    <location>
        <begin position="342"/>
        <end position="358"/>
    </location>
</feature>
<dbReference type="EMBL" id="FLQS01000007">
    <property type="protein sequence ID" value="SBS72843.1"/>
    <property type="molecule type" value="Genomic_DNA"/>
</dbReference>
<evidence type="ECO:0000313" key="2">
    <source>
        <dbReference type="EMBL" id="SBS72843.1"/>
    </source>
</evidence>
<reference evidence="2" key="1">
    <citation type="submission" date="2016-03" db="EMBL/GenBank/DDBJ databases">
        <authorList>
            <person name="Ploux O."/>
        </authorList>
    </citation>
    <scope>NUCLEOTIDE SEQUENCE</scope>
    <source>
        <strain evidence="2">UC10</strain>
    </source>
</reference>
<protein>
    <submittedName>
        <fullName evidence="2">Putative alanine and proline rich protein</fullName>
    </submittedName>
</protein>
<sequence>MTADVTARLAAGRGSVSNTQAYVSACHAVGYQHPDLTAHAEQILEWYGGEDGLDLHALDADCALLRAGAAAADEALRVARDGGAAVSAAWQGESYSAASEFIDRNCVAGAAVARALHVAVGACEMLRDSLGRLVDEKVGAAVSIDDRRAGERPAWLTAAAAVTGGGVEHEEAIEIVTQQITPYVDADIRTEWLTAMRSATVSVAAAYEDALRHLNDIPAANFEVPGQFSVPSAPTPDLPLAAAPAAVSALPAATVPAAAMLPPAVEPAPVSSPPMPDAAAVQPLPSTPLSNPSAQPGLAGGAPAGAPAMPDVTGGLSGLVGQIADALGGLFEGIPDSAAADDLPEPDDPVEPEGDEPERDVVAADTEDAVPEDVPITEDSAVDQPLPVDEPVVTDSAPPAPPPEPPPADPLEQPDEQTPCEIAADELAQVGQ</sequence>
<feature type="compositionally biased region" description="Pro residues" evidence="1">
    <location>
        <begin position="267"/>
        <end position="276"/>
    </location>
</feature>
<name>A0A1Y5P2F1_9MYCO</name>
<organism evidence="2">
    <name type="scientific">uncultured Mycobacterium sp</name>
    <dbReference type="NCBI Taxonomy" id="171292"/>
    <lineage>
        <taxon>Bacteria</taxon>
        <taxon>Bacillati</taxon>
        <taxon>Actinomycetota</taxon>
        <taxon>Actinomycetes</taxon>
        <taxon>Mycobacteriales</taxon>
        <taxon>Mycobacteriaceae</taxon>
        <taxon>Mycobacterium</taxon>
        <taxon>environmental samples</taxon>
    </lineage>
</organism>
<gene>
    <name evidence="2" type="ORF">MHPYR_150027</name>
</gene>
<feature type="region of interest" description="Disordered" evidence="1">
    <location>
        <begin position="267"/>
        <end position="306"/>
    </location>
</feature>
<feature type="region of interest" description="Disordered" evidence="1">
    <location>
        <begin position="333"/>
        <end position="432"/>
    </location>
</feature>
<feature type="compositionally biased region" description="Pro residues" evidence="1">
    <location>
        <begin position="398"/>
        <end position="409"/>
    </location>
</feature>
<evidence type="ECO:0000256" key="1">
    <source>
        <dbReference type="SAM" id="MobiDB-lite"/>
    </source>
</evidence>
<proteinExistence type="predicted"/>
<accession>A0A1Y5P2F1</accession>
<dbReference type="AlphaFoldDB" id="A0A1Y5P2F1"/>